<evidence type="ECO:0000313" key="1">
    <source>
        <dbReference type="EMBL" id="CAE7186070.1"/>
    </source>
</evidence>
<dbReference type="EMBL" id="HG992982">
    <property type="protein sequence ID" value="CAE7186070.1"/>
    <property type="molecule type" value="Genomic_DNA"/>
</dbReference>
<dbReference type="CDD" id="cd00866">
    <property type="entry name" value="PEBP_euk"/>
    <property type="match status" value="1"/>
</dbReference>
<dbReference type="AlphaFoldDB" id="A0A6S6W5V2"/>
<dbReference type="Proteomes" id="UP000472372">
    <property type="component" value="Chromosome 6"/>
</dbReference>
<dbReference type="InterPro" id="IPR008914">
    <property type="entry name" value="PEBP"/>
</dbReference>
<protein>
    <submittedName>
        <fullName evidence="1">PBP domain containing protein</fullName>
    </submittedName>
</protein>
<reference evidence="1" key="1">
    <citation type="submission" date="2021-02" db="EMBL/GenBank/DDBJ databases">
        <authorList>
            <person name="Syme A R."/>
            <person name="Syme A R."/>
            <person name="Moolhuijzen P."/>
        </authorList>
    </citation>
    <scope>NUCLEOTIDE SEQUENCE</scope>
    <source>
        <strain evidence="1">W1-1</strain>
    </source>
</reference>
<organism evidence="1 2">
    <name type="scientific">Pyrenophora teres f. teres</name>
    <dbReference type="NCBI Taxonomy" id="97479"/>
    <lineage>
        <taxon>Eukaryota</taxon>
        <taxon>Fungi</taxon>
        <taxon>Dikarya</taxon>
        <taxon>Ascomycota</taxon>
        <taxon>Pezizomycotina</taxon>
        <taxon>Dothideomycetes</taxon>
        <taxon>Pleosporomycetidae</taxon>
        <taxon>Pleosporales</taxon>
        <taxon>Pleosporineae</taxon>
        <taxon>Pleosporaceae</taxon>
        <taxon>Pyrenophora</taxon>
    </lineage>
</organism>
<dbReference type="GO" id="GO:0046578">
    <property type="term" value="P:regulation of Ras protein signal transduction"/>
    <property type="evidence" value="ECO:0007669"/>
    <property type="project" value="TreeGrafter"/>
</dbReference>
<dbReference type="PANTHER" id="PTHR11362:SF141">
    <property type="entry name" value="PHOSPHATIDYLETHANOLAMINE-BINDING PROTEIN"/>
    <property type="match status" value="1"/>
</dbReference>
<dbReference type="InterPro" id="IPR035810">
    <property type="entry name" value="PEBP_euk"/>
</dbReference>
<sequence length="245" mass="25582">MHFSTAFAVVALAGLAQAQVPAGFKPSVNTKLEVIYNSSMIMEAGQLFGKADVQTQPKLALTSAMAKASDTYMFVMIDLDVPPANGSTKRRTLLHCMNTGFKTTKQQIGGAATVLATTEKGPSNYIPPGPPATDTVAHRYVQLLFTQPANLSVAKADVSDRVGFDIVAFMTKYKLAEPMAGNFLTVDGRMNGTVTGAAKATGTRGSPTASGTPPMQFQGAAGELSVPYGTVGRLGALALAVMFVL</sequence>
<dbReference type="InterPro" id="IPR036610">
    <property type="entry name" value="PEBP-like_sf"/>
</dbReference>
<accession>A0A6S6W5V2</accession>
<dbReference type="SUPFAM" id="SSF49777">
    <property type="entry name" value="PEBP-like"/>
    <property type="match status" value="1"/>
</dbReference>
<dbReference type="GO" id="GO:0030414">
    <property type="term" value="F:peptidase inhibitor activity"/>
    <property type="evidence" value="ECO:0007669"/>
    <property type="project" value="TreeGrafter"/>
</dbReference>
<dbReference type="GO" id="GO:0005543">
    <property type="term" value="F:phospholipid binding"/>
    <property type="evidence" value="ECO:0007669"/>
    <property type="project" value="TreeGrafter"/>
</dbReference>
<proteinExistence type="predicted"/>
<evidence type="ECO:0000313" key="2">
    <source>
        <dbReference type="Proteomes" id="UP000472372"/>
    </source>
</evidence>
<gene>
    <name evidence="1" type="ORF">PTTW11_06910</name>
</gene>
<name>A0A6S6W5V2_9PLEO</name>
<dbReference type="Gene3D" id="3.90.280.10">
    <property type="entry name" value="PEBP-like"/>
    <property type="match status" value="1"/>
</dbReference>
<dbReference type="PANTHER" id="PTHR11362">
    <property type="entry name" value="PHOSPHATIDYLETHANOLAMINE-BINDING PROTEIN"/>
    <property type="match status" value="1"/>
</dbReference>
<dbReference type="Pfam" id="PF01161">
    <property type="entry name" value="PBP"/>
    <property type="match status" value="1"/>
</dbReference>
<dbReference type="GO" id="GO:0030162">
    <property type="term" value="P:regulation of proteolysis"/>
    <property type="evidence" value="ECO:0007669"/>
    <property type="project" value="TreeGrafter"/>
</dbReference>